<keyword evidence="2" id="KW-1185">Reference proteome</keyword>
<evidence type="ECO:0000313" key="2">
    <source>
        <dbReference type="Proteomes" id="UP000031056"/>
    </source>
</evidence>
<dbReference type="InParanoid" id="A0A0B2UK22"/>
<comment type="caution">
    <text evidence="1">The sequence shown here is derived from an EMBL/GenBank/DDBJ whole genome shotgun (WGS) entry which is preliminary data.</text>
</comment>
<proteinExistence type="predicted"/>
<dbReference type="GeneID" id="26262173"/>
<dbReference type="EMBL" id="JOKQ01000008">
    <property type="protein sequence ID" value="KHN69397.1"/>
    <property type="molecule type" value="Genomic_DNA"/>
</dbReference>
<organism evidence="1 2">
    <name type="scientific">Ordospora colligata OC4</name>
    <dbReference type="NCBI Taxonomy" id="1354746"/>
    <lineage>
        <taxon>Eukaryota</taxon>
        <taxon>Fungi</taxon>
        <taxon>Fungi incertae sedis</taxon>
        <taxon>Microsporidia</taxon>
        <taxon>Ordosporidae</taxon>
        <taxon>Ordospora</taxon>
    </lineage>
</organism>
<protein>
    <submittedName>
        <fullName evidence="1">Uncharacterized protein</fullName>
    </submittedName>
</protein>
<reference evidence="1 2" key="1">
    <citation type="journal article" date="2014" name="MBio">
        <title>The Ordospora colligata genome; evolution of extreme reduction in microsporidia and host-to-parasite horizontal gene transfer.</title>
        <authorList>
            <person name="Pombert J.-F."/>
            <person name="Haag K.L."/>
            <person name="Beidas S."/>
            <person name="Ebert D."/>
            <person name="Keeling P.J."/>
        </authorList>
    </citation>
    <scope>NUCLEOTIDE SEQUENCE [LARGE SCALE GENOMIC DNA]</scope>
    <source>
        <strain evidence="1 2">OC4</strain>
    </source>
</reference>
<sequence>MNKGMPSKVSLVKAVDGQMEPENQSDNWCRHFGTKTKGRLVLNAHEVEYLNGNNESNCCIMTKAYFFIKSNCCNLLLDLNGDFMLYKKHKNFNRKKDKPMCSMKFVGSDDAARDAIGCIGGILSKESLGFCVLSESQFTFLKVTKMECLDMKTPLKLKK</sequence>
<evidence type="ECO:0000313" key="1">
    <source>
        <dbReference type="EMBL" id="KHN69397.1"/>
    </source>
</evidence>
<dbReference type="Proteomes" id="UP000031056">
    <property type="component" value="Unassembled WGS sequence"/>
</dbReference>
<dbReference type="HOGENOM" id="CLU_135798_0_0_1"/>
<gene>
    <name evidence="1" type="ORF">M896_081330</name>
</gene>
<dbReference type="RefSeq" id="XP_014563439.1">
    <property type="nucleotide sequence ID" value="XM_014707953.1"/>
</dbReference>
<accession>A0A0B2UK22</accession>
<dbReference type="VEuPathDB" id="MicrosporidiaDB:M896_081330"/>
<dbReference type="AlphaFoldDB" id="A0A0B2UK22"/>
<name>A0A0B2UK22_9MICR</name>